<protein>
    <submittedName>
        <fullName evidence="5">23S rRNA (Uracil(1939)-C(5))-methyltransferase RlmD</fullName>
        <ecNumber evidence="5">2.1.1.190</ecNumber>
    </submittedName>
</protein>
<dbReference type="Pfam" id="PF05958">
    <property type="entry name" value="tRNA_U5-meth_tr"/>
    <property type="match status" value="1"/>
</dbReference>
<dbReference type="GO" id="GO:0070475">
    <property type="term" value="P:rRNA base methylation"/>
    <property type="evidence" value="ECO:0007669"/>
    <property type="project" value="TreeGrafter"/>
</dbReference>
<keyword evidence="1 4" id="KW-0489">Methyltransferase</keyword>
<evidence type="ECO:0000256" key="1">
    <source>
        <dbReference type="ARBA" id="ARBA00022603"/>
    </source>
</evidence>
<comment type="similarity">
    <text evidence="4">Belongs to the class I-like SAM-binding methyltransferase superfamily. RNA M5U methyltransferase family.</text>
</comment>
<evidence type="ECO:0000256" key="3">
    <source>
        <dbReference type="ARBA" id="ARBA00022691"/>
    </source>
</evidence>
<accession>A0A378MZ59</accession>
<sequence length="96" mass="11079">MTSENHIEHLCGERPYYQIQGLKLHFSIRDFIQVNATLNEKMVEKALEWLELSNQDRVLDLFCGMGNFTLPIAERAKSVVGVEGVEPMVQQAERMR</sequence>
<dbReference type="Proteomes" id="UP000254802">
    <property type="component" value="Unassembled WGS sequence"/>
</dbReference>
<dbReference type="GO" id="GO:0070041">
    <property type="term" value="F:rRNA (uridine-C5-)-methyltransferase activity"/>
    <property type="evidence" value="ECO:0007669"/>
    <property type="project" value="TreeGrafter"/>
</dbReference>
<proteinExistence type="inferred from homology"/>
<dbReference type="EC" id="2.1.1.190" evidence="5"/>
<comment type="caution">
    <text evidence="4">Lacks conserved residue(s) required for the propagation of feature annotation.</text>
</comment>
<dbReference type="InterPro" id="IPR010280">
    <property type="entry name" value="U5_MeTrfase_fam"/>
</dbReference>
<gene>
    <name evidence="5" type="primary">rlmD_2</name>
    <name evidence="5" type="ORF">NCTC10638_02022</name>
</gene>
<name>A0A378MZ59_MANHA</name>
<keyword evidence="3 4" id="KW-0949">S-adenosyl-L-methionine</keyword>
<dbReference type="PANTHER" id="PTHR11061">
    <property type="entry name" value="RNA M5U METHYLTRANSFERASE"/>
    <property type="match status" value="1"/>
</dbReference>
<evidence type="ECO:0000256" key="4">
    <source>
        <dbReference type="PROSITE-ProRule" id="PRU01024"/>
    </source>
</evidence>
<dbReference type="AlphaFoldDB" id="A0A378MZ59"/>
<keyword evidence="2 4" id="KW-0808">Transferase</keyword>
<dbReference type="Gene3D" id="2.40.50.1070">
    <property type="match status" value="1"/>
</dbReference>
<dbReference type="InterPro" id="IPR029063">
    <property type="entry name" value="SAM-dependent_MTases_sf"/>
</dbReference>
<dbReference type="PANTHER" id="PTHR11061:SF49">
    <property type="entry name" value="23S RRNA (URACIL(1939)-C(5))-METHYLTRANSFERASE RLMD"/>
    <property type="match status" value="1"/>
</dbReference>
<feature type="binding site" evidence="4">
    <location>
        <position position="33"/>
    </location>
    <ligand>
        <name>S-adenosyl-L-methionine</name>
        <dbReference type="ChEBI" id="CHEBI:59789"/>
    </ligand>
</feature>
<evidence type="ECO:0000313" key="6">
    <source>
        <dbReference type="Proteomes" id="UP000254802"/>
    </source>
</evidence>
<feature type="binding site" evidence="4">
    <location>
        <position position="83"/>
    </location>
    <ligand>
        <name>S-adenosyl-L-methionine</name>
        <dbReference type="ChEBI" id="CHEBI:59789"/>
    </ligand>
</feature>
<feature type="binding site" evidence="4">
    <location>
        <position position="62"/>
    </location>
    <ligand>
        <name>S-adenosyl-L-methionine</name>
        <dbReference type="ChEBI" id="CHEBI:59789"/>
    </ligand>
</feature>
<dbReference type="Gene3D" id="3.40.50.150">
    <property type="entry name" value="Vaccinia Virus protein VP39"/>
    <property type="match status" value="1"/>
</dbReference>
<dbReference type="PROSITE" id="PS51687">
    <property type="entry name" value="SAM_MT_RNA_M5U"/>
    <property type="match status" value="1"/>
</dbReference>
<organism evidence="5 6">
    <name type="scientific">Mannheimia haemolytica</name>
    <name type="common">Pasteurella haemolytica</name>
    <dbReference type="NCBI Taxonomy" id="75985"/>
    <lineage>
        <taxon>Bacteria</taxon>
        <taxon>Pseudomonadati</taxon>
        <taxon>Pseudomonadota</taxon>
        <taxon>Gammaproteobacteria</taxon>
        <taxon>Pasteurellales</taxon>
        <taxon>Pasteurellaceae</taxon>
        <taxon>Mannheimia</taxon>
    </lineage>
</organism>
<evidence type="ECO:0000256" key="2">
    <source>
        <dbReference type="ARBA" id="ARBA00022679"/>
    </source>
</evidence>
<dbReference type="SUPFAM" id="SSF53335">
    <property type="entry name" value="S-adenosyl-L-methionine-dependent methyltransferases"/>
    <property type="match status" value="1"/>
</dbReference>
<reference evidence="5 6" key="1">
    <citation type="submission" date="2018-06" db="EMBL/GenBank/DDBJ databases">
        <authorList>
            <consortium name="Pathogen Informatics"/>
            <person name="Doyle S."/>
        </authorList>
    </citation>
    <scope>NUCLEOTIDE SEQUENCE [LARGE SCALE GENOMIC DNA]</scope>
    <source>
        <strain evidence="5 6">NCTC10638</strain>
    </source>
</reference>
<dbReference type="EMBL" id="UGPN01000002">
    <property type="protein sequence ID" value="STY60816.1"/>
    <property type="molecule type" value="Genomic_DNA"/>
</dbReference>
<dbReference type="CDD" id="cd02440">
    <property type="entry name" value="AdoMet_MTases"/>
    <property type="match status" value="1"/>
</dbReference>
<evidence type="ECO:0000313" key="5">
    <source>
        <dbReference type="EMBL" id="STY60816.1"/>
    </source>
</evidence>